<dbReference type="EMBL" id="JYDJ01000608">
    <property type="protein sequence ID" value="KRX34211.1"/>
    <property type="molecule type" value="Genomic_DNA"/>
</dbReference>
<reference evidence="3 4" key="1">
    <citation type="submission" date="2015-01" db="EMBL/GenBank/DDBJ databases">
        <title>Evolution of Trichinella species and genotypes.</title>
        <authorList>
            <person name="Korhonen P.K."/>
            <person name="Edoardo P."/>
            <person name="Giuseppe L.R."/>
            <person name="Gasser R.B."/>
        </authorList>
    </citation>
    <scope>NUCLEOTIDE SEQUENCE [LARGE SCALE GENOMIC DNA]</scope>
    <source>
        <strain evidence="3">ISS417</strain>
    </source>
</reference>
<evidence type="ECO:0000313" key="1">
    <source>
        <dbReference type="EMBL" id="KRX34211.1"/>
    </source>
</evidence>
<dbReference type="EMBL" id="JYDJ01000089">
    <property type="protein sequence ID" value="KRX44791.1"/>
    <property type="molecule type" value="Genomic_DNA"/>
</dbReference>
<organism evidence="3 4">
    <name type="scientific">Trichinella murrelli</name>
    <dbReference type="NCBI Taxonomy" id="144512"/>
    <lineage>
        <taxon>Eukaryota</taxon>
        <taxon>Metazoa</taxon>
        <taxon>Ecdysozoa</taxon>
        <taxon>Nematoda</taxon>
        <taxon>Enoplea</taxon>
        <taxon>Dorylaimia</taxon>
        <taxon>Trichinellida</taxon>
        <taxon>Trichinellidae</taxon>
        <taxon>Trichinella</taxon>
    </lineage>
</organism>
<dbReference type="Proteomes" id="UP000055048">
    <property type="component" value="Unassembled WGS sequence"/>
</dbReference>
<comment type="caution">
    <text evidence="3">The sequence shown here is derived from an EMBL/GenBank/DDBJ whole genome shotgun (WGS) entry which is preliminary data.</text>
</comment>
<gene>
    <name evidence="2" type="ORF">T05_16309</name>
    <name evidence="3" type="ORF">T05_4734</name>
    <name evidence="1" type="ORF">T05_8403</name>
</gene>
<evidence type="ECO:0000313" key="2">
    <source>
        <dbReference type="EMBL" id="KRX44791.1"/>
    </source>
</evidence>
<evidence type="ECO:0000313" key="3">
    <source>
        <dbReference type="EMBL" id="KRX49153.1"/>
    </source>
</evidence>
<protein>
    <submittedName>
        <fullName evidence="3">Uncharacterized protein</fullName>
    </submittedName>
</protein>
<name>A0A0V0UDI9_9BILA</name>
<proteinExistence type="predicted"/>
<evidence type="ECO:0000313" key="4">
    <source>
        <dbReference type="Proteomes" id="UP000055048"/>
    </source>
</evidence>
<dbReference type="EMBL" id="JYDJ01000020">
    <property type="protein sequence ID" value="KRX49153.1"/>
    <property type="molecule type" value="Genomic_DNA"/>
</dbReference>
<sequence>MLNYAVGNLVKAIIIRVFTNEERSLYEVLRLLHPTNVFAISISTSLKVQHFVNFNEVSSKTMPICLTGFSRDSIFLSNDRVTNGR</sequence>
<keyword evidence="4" id="KW-1185">Reference proteome</keyword>
<dbReference type="AlphaFoldDB" id="A0A0V0UDI9"/>
<accession>A0A0V0UDI9</accession>